<proteinExistence type="predicted"/>
<protein>
    <submittedName>
        <fullName evidence="1">Uncharacterized protein</fullName>
    </submittedName>
</protein>
<gene>
    <name evidence="1" type="ORF">DMP03_12195</name>
</gene>
<reference evidence="1 2" key="1">
    <citation type="submission" date="2019-10" db="EMBL/GenBank/DDBJ databases">
        <title>Unraveling microbial dark matter from salterns through culturing: the case of the genus Halosegnis.</title>
        <authorList>
            <person name="Duran-Viseras A."/>
            <person name="Andrei A.-S."/>
            <person name="Vera-Gargallo B."/>
            <person name="Ghai R."/>
            <person name="Sanchez-Porro C."/>
            <person name="Ventosa A."/>
        </authorList>
    </citation>
    <scope>NUCLEOTIDE SEQUENCE [LARGE SCALE GENOMIC DNA]</scope>
    <source>
        <strain evidence="1 2">F17-44</strain>
        <plasmid evidence="1">unnamed2</plasmid>
    </source>
</reference>
<organism evidence="1 2">
    <name type="scientific">Halosegnis rubeus</name>
    <dbReference type="NCBI Taxonomy" id="2212850"/>
    <lineage>
        <taxon>Archaea</taxon>
        <taxon>Methanobacteriati</taxon>
        <taxon>Methanobacteriota</taxon>
        <taxon>Stenosarchaea group</taxon>
        <taxon>Halobacteria</taxon>
        <taxon>Halobacteriales</taxon>
        <taxon>Natronomonadaceae</taxon>
        <taxon>Halosegnis</taxon>
    </lineage>
</organism>
<keyword evidence="1" id="KW-0614">Plasmid</keyword>
<dbReference type="OrthoDB" id="223884at2157"/>
<name>A0A5N5U3K8_9EURY</name>
<geneLocation type="plasmid" evidence="1">
    <name>unnamed2</name>
</geneLocation>
<evidence type="ECO:0000313" key="1">
    <source>
        <dbReference type="EMBL" id="KAB7513156.1"/>
    </source>
</evidence>
<dbReference type="Proteomes" id="UP000326302">
    <property type="component" value="Unassembled WGS sequence"/>
</dbReference>
<evidence type="ECO:0000313" key="2">
    <source>
        <dbReference type="Proteomes" id="UP000326302"/>
    </source>
</evidence>
<dbReference type="EMBL" id="QJOW01000006">
    <property type="protein sequence ID" value="KAB7513156.1"/>
    <property type="molecule type" value="Genomic_DNA"/>
</dbReference>
<sequence length="218" mass="24987">MSAENFSFTRLSPERASNAFTSHNRGSRRETVDISAVFESGDLEAYAIQYETTAQKHWVRMHEQRSNESFEHLRLKVVLADFLYQLGHDVARPLEEWEQNEWRVIDRDVVYTCFERQYSNGRADIAYFENGTHIIGEAGNCPAKKLIRGGVDADNAVFLLLPYGWLEFETERSKPVIDIDEIDEQISAADAFPARFDITAEIVAFIRPGENLADCLYP</sequence>
<dbReference type="AlphaFoldDB" id="A0A5N5U3K8"/>
<comment type="caution">
    <text evidence="1">The sequence shown here is derived from an EMBL/GenBank/DDBJ whole genome shotgun (WGS) entry which is preliminary data.</text>
</comment>
<dbReference type="RefSeq" id="WP_152120829.1">
    <property type="nucleotide sequence ID" value="NZ_QJOW01000006.1"/>
</dbReference>
<accession>A0A5N5U3K8</accession>